<organism evidence="2 3">
    <name type="scientific">Exobacillus caeni</name>
    <dbReference type="NCBI Taxonomy" id="2574798"/>
    <lineage>
        <taxon>Bacteria</taxon>
        <taxon>Bacillati</taxon>
        <taxon>Bacillota</taxon>
        <taxon>Bacilli</taxon>
        <taxon>Bacillales</taxon>
        <taxon>Guptibacillaceae</taxon>
        <taxon>Exobacillus</taxon>
    </lineage>
</organism>
<dbReference type="CDD" id="cd02976">
    <property type="entry name" value="NrdH"/>
    <property type="match status" value="1"/>
</dbReference>
<dbReference type="InterPro" id="IPR036249">
    <property type="entry name" value="Thioredoxin-like_sf"/>
</dbReference>
<gene>
    <name evidence="2" type="ORF">FCL54_10355</name>
</gene>
<dbReference type="InterPro" id="IPR051548">
    <property type="entry name" value="Grx-like_ET"/>
</dbReference>
<dbReference type="EMBL" id="SWLG01000006">
    <property type="protein sequence ID" value="TLS37534.1"/>
    <property type="molecule type" value="Genomic_DNA"/>
</dbReference>
<dbReference type="SUPFAM" id="SSF52833">
    <property type="entry name" value="Thioredoxin-like"/>
    <property type="match status" value="1"/>
</dbReference>
<evidence type="ECO:0000313" key="2">
    <source>
        <dbReference type="EMBL" id="TLS37534.1"/>
    </source>
</evidence>
<dbReference type="InterPro" id="IPR011911">
    <property type="entry name" value="GlrX_YruB"/>
</dbReference>
<dbReference type="InterPro" id="IPR002109">
    <property type="entry name" value="Glutaredoxin"/>
</dbReference>
<sequence>MTDKKVIVYTQPSCPPCQIVKEFLTHHNVNFTSYNVKEDKNALNEMVKNYNSMSTPTIVIGEEVVTGFNQEQLEKLLNL</sequence>
<proteinExistence type="predicted"/>
<name>A0A5R9FAF0_9BACL</name>
<feature type="domain" description="Glutaredoxin" evidence="1">
    <location>
        <begin position="6"/>
        <end position="65"/>
    </location>
</feature>
<dbReference type="GO" id="GO:0045454">
    <property type="term" value="P:cell redox homeostasis"/>
    <property type="evidence" value="ECO:0007669"/>
    <property type="project" value="TreeGrafter"/>
</dbReference>
<dbReference type="PANTHER" id="PTHR34386:SF1">
    <property type="entry name" value="GLUTAREDOXIN-LIKE PROTEIN NRDH"/>
    <property type="match status" value="1"/>
</dbReference>
<dbReference type="OrthoDB" id="9795531at2"/>
<protein>
    <submittedName>
        <fullName evidence="2">NrdH-redoxin</fullName>
    </submittedName>
</protein>
<dbReference type="RefSeq" id="WP_138126048.1">
    <property type="nucleotide sequence ID" value="NZ_SWLG01000006.1"/>
</dbReference>
<accession>A0A5R9FAF0</accession>
<dbReference type="Pfam" id="PF00462">
    <property type="entry name" value="Glutaredoxin"/>
    <property type="match status" value="1"/>
</dbReference>
<dbReference type="Gene3D" id="3.40.30.10">
    <property type="entry name" value="Glutaredoxin"/>
    <property type="match status" value="1"/>
</dbReference>
<reference evidence="2 3" key="1">
    <citation type="submission" date="2019-04" db="EMBL/GenBank/DDBJ databases">
        <title>Bacillus caeni sp. nov., a bacterium isolated from mangrove sediment.</title>
        <authorList>
            <person name="Huang H."/>
            <person name="Mo K."/>
            <person name="Hu Y."/>
        </authorList>
    </citation>
    <scope>NUCLEOTIDE SEQUENCE [LARGE SCALE GENOMIC DNA]</scope>
    <source>
        <strain evidence="2 3">HB172195</strain>
    </source>
</reference>
<dbReference type="PROSITE" id="PS51354">
    <property type="entry name" value="GLUTAREDOXIN_2"/>
    <property type="match status" value="1"/>
</dbReference>
<dbReference type="PANTHER" id="PTHR34386">
    <property type="entry name" value="GLUTAREDOXIN"/>
    <property type="match status" value="1"/>
</dbReference>
<dbReference type="AlphaFoldDB" id="A0A5R9FAF0"/>
<keyword evidence="3" id="KW-1185">Reference proteome</keyword>
<dbReference type="GO" id="GO:0009055">
    <property type="term" value="F:electron transfer activity"/>
    <property type="evidence" value="ECO:0007669"/>
    <property type="project" value="TreeGrafter"/>
</dbReference>
<evidence type="ECO:0000259" key="1">
    <source>
        <dbReference type="Pfam" id="PF00462"/>
    </source>
</evidence>
<evidence type="ECO:0000313" key="3">
    <source>
        <dbReference type="Proteomes" id="UP000308230"/>
    </source>
</evidence>
<dbReference type="NCBIfam" id="TIGR02196">
    <property type="entry name" value="GlrX_YruB"/>
    <property type="match status" value="1"/>
</dbReference>
<dbReference type="Proteomes" id="UP000308230">
    <property type="component" value="Unassembled WGS sequence"/>
</dbReference>
<comment type="caution">
    <text evidence="2">The sequence shown here is derived from an EMBL/GenBank/DDBJ whole genome shotgun (WGS) entry which is preliminary data.</text>
</comment>